<comment type="similarity">
    <text evidence="1">Belongs to the peptidase A1 family.</text>
</comment>
<evidence type="ECO:0000256" key="4">
    <source>
        <dbReference type="ARBA" id="ARBA00022801"/>
    </source>
</evidence>
<dbReference type="GeneID" id="25259533"/>
<feature type="non-terminal residue" evidence="11">
    <location>
        <position position="1"/>
    </location>
</feature>
<dbReference type="AlphaFoldDB" id="A0A098VV34"/>
<evidence type="ECO:0000256" key="6">
    <source>
        <dbReference type="ARBA" id="ARBA00023157"/>
    </source>
</evidence>
<dbReference type="PRINTS" id="PR00792">
    <property type="entry name" value="PEPSIN"/>
</dbReference>
<dbReference type="InterPro" id="IPR021109">
    <property type="entry name" value="Peptidase_aspartic_dom_sf"/>
</dbReference>
<evidence type="ECO:0000256" key="7">
    <source>
        <dbReference type="ARBA" id="ARBA00023180"/>
    </source>
</evidence>
<organism evidence="11 12">
    <name type="scientific">Mitosporidium daphniae</name>
    <dbReference type="NCBI Taxonomy" id="1485682"/>
    <lineage>
        <taxon>Eukaryota</taxon>
        <taxon>Fungi</taxon>
        <taxon>Fungi incertae sedis</taxon>
        <taxon>Microsporidia</taxon>
        <taxon>Mitosporidium</taxon>
    </lineage>
</organism>
<protein>
    <recommendedName>
        <fullName evidence="10">Peptidase A1 domain-containing protein</fullName>
    </recommendedName>
</protein>
<feature type="disulfide bond" evidence="9">
    <location>
        <begin position="14"/>
        <end position="19"/>
    </location>
</feature>
<dbReference type="RefSeq" id="XP_013238017.1">
    <property type="nucleotide sequence ID" value="XM_013382563.1"/>
</dbReference>
<evidence type="ECO:0000256" key="2">
    <source>
        <dbReference type="ARBA" id="ARBA00022670"/>
    </source>
</evidence>
<name>A0A098VV34_9MICR</name>
<accession>A0A098VV34</accession>
<dbReference type="FunFam" id="2.40.70.10:FF:000008">
    <property type="entry name" value="Cathepsin D"/>
    <property type="match status" value="1"/>
</dbReference>
<feature type="active site" evidence="8">
    <location>
        <position position="1"/>
    </location>
</feature>
<dbReference type="InterPro" id="IPR033121">
    <property type="entry name" value="PEPTIDASE_A1"/>
</dbReference>
<evidence type="ECO:0000256" key="5">
    <source>
        <dbReference type="ARBA" id="ARBA00023145"/>
    </source>
</evidence>
<dbReference type="PANTHER" id="PTHR47966:SF51">
    <property type="entry name" value="BETA-SITE APP-CLEAVING ENZYME, ISOFORM A-RELATED"/>
    <property type="match status" value="1"/>
</dbReference>
<keyword evidence="5" id="KW-0865">Zymogen</keyword>
<proteinExistence type="inferred from homology"/>
<evidence type="ECO:0000256" key="9">
    <source>
        <dbReference type="PIRSR" id="PIRSR601461-2"/>
    </source>
</evidence>
<dbReference type="SUPFAM" id="SSF50630">
    <property type="entry name" value="Acid proteases"/>
    <property type="match status" value="1"/>
</dbReference>
<keyword evidence="6 9" id="KW-1015">Disulfide bond</keyword>
<dbReference type="Pfam" id="PF00026">
    <property type="entry name" value="Asp"/>
    <property type="match status" value="1"/>
</dbReference>
<dbReference type="PANTHER" id="PTHR47966">
    <property type="entry name" value="BETA-SITE APP-CLEAVING ENZYME, ISOFORM A-RELATED"/>
    <property type="match status" value="1"/>
</dbReference>
<evidence type="ECO:0000256" key="8">
    <source>
        <dbReference type="PIRSR" id="PIRSR601461-1"/>
    </source>
</evidence>
<keyword evidence="2" id="KW-0645">Protease</keyword>
<dbReference type="Gene3D" id="2.40.70.10">
    <property type="entry name" value="Acid Proteases"/>
    <property type="match status" value="2"/>
</dbReference>
<feature type="domain" description="Peptidase A1" evidence="10">
    <location>
        <begin position="1"/>
        <end position="305"/>
    </location>
</feature>
<reference evidence="11 12" key="1">
    <citation type="submission" date="2014-04" db="EMBL/GenBank/DDBJ databases">
        <title>A new species of microsporidia sheds light on the evolution of extreme parasitism.</title>
        <authorList>
            <person name="Haag K.L."/>
            <person name="James T.Y."/>
            <person name="Larsson R."/>
            <person name="Schaer T.M."/>
            <person name="Refardt D."/>
            <person name="Pombert J.-F."/>
            <person name="Ebert D."/>
        </authorList>
    </citation>
    <scope>NUCLEOTIDE SEQUENCE [LARGE SCALE GENOMIC DNA]</scope>
    <source>
        <strain evidence="11 12">UGP3</strain>
        <tissue evidence="11">Spores</tissue>
    </source>
</reference>
<keyword evidence="12" id="KW-1185">Reference proteome</keyword>
<dbReference type="PROSITE" id="PS51767">
    <property type="entry name" value="PEPTIDASE_A1"/>
    <property type="match status" value="1"/>
</dbReference>
<dbReference type="Proteomes" id="UP000029725">
    <property type="component" value="Unassembled WGS sequence"/>
</dbReference>
<sequence length="308" mass="33490">DTGSANLWVPSVKCRSIACLRHEKYDSTKSFTFLPNGTSFAIRYGSGSVEGIISKDTLRIGDIEIENQEFGETLKEPGLVFAFGKFDGIFGLAFSEVSVNGVVPPLYNMIQKNLISHGIFSVWLSSKKKSSPEGGEILFGGIDDSRYTGPITWCPITRKGYWQIKLESASLKMTDKPIPETVWISSSITNVTATAIDTGTSLIAIPTADAEAIHSILGAKKTFGGAWTIPCSSLSSLPDFVLKFGGAEFALKPEQYVIQTARICISGFMGIDIPPPAGPIWIVGDIFLREYYSIYDFDNLRVGLAKST</sequence>
<keyword evidence="7" id="KW-0325">Glycoprotein</keyword>
<dbReference type="FunFam" id="2.40.70.10:FF:000002">
    <property type="entry name" value="Vacuolar aspartic proteinase"/>
    <property type="match status" value="1"/>
</dbReference>
<evidence type="ECO:0000313" key="12">
    <source>
        <dbReference type="Proteomes" id="UP000029725"/>
    </source>
</evidence>
<feature type="active site" evidence="8">
    <location>
        <position position="197"/>
    </location>
</feature>
<dbReference type="GO" id="GO:0004190">
    <property type="term" value="F:aspartic-type endopeptidase activity"/>
    <property type="evidence" value="ECO:0007669"/>
    <property type="project" value="UniProtKB-KW"/>
</dbReference>
<keyword evidence="3" id="KW-0064">Aspartyl protease</keyword>
<dbReference type="VEuPathDB" id="MicrosporidiaDB:DI09_314p10"/>
<dbReference type="HOGENOM" id="CLU_013253_3_3_1"/>
<dbReference type="EMBL" id="JMKJ01000238">
    <property type="protein sequence ID" value="KGG51581.1"/>
    <property type="molecule type" value="Genomic_DNA"/>
</dbReference>
<feature type="disulfide bond" evidence="9">
    <location>
        <begin position="231"/>
        <end position="264"/>
    </location>
</feature>
<evidence type="ECO:0000313" key="11">
    <source>
        <dbReference type="EMBL" id="KGG51581.1"/>
    </source>
</evidence>
<dbReference type="InterPro" id="IPR001461">
    <property type="entry name" value="Aspartic_peptidase_A1"/>
</dbReference>
<evidence type="ECO:0000256" key="3">
    <source>
        <dbReference type="ARBA" id="ARBA00022750"/>
    </source>
</evidence>
<evidence type="ECO:0000259" key="10">
    <source>
        <dbReference type="PROSITE" id="PS51767"/>
    </source>
</evidence>
<dbReference type="OrthoDB" id="771136at2759"/>
<comment type="caution">
    <text evidence="11">The sequence shown here is derived from an EMBL/GenBank/DDBJ whole genome shotgun (WGS) entry which is preliminary data.</text>
</comment>
<dbReference type="GO" id="GO:0006508">
    <property type="term" value="P:proteolysis"/>
    <property type="evidence" value="ECO:0007669"/>
    <property type="project" value="UniProtKB-KW"/>
</dbReference>
<evidence type="ECO:0000256" key="1">
    <source>
        <dbReference type="ARBA" id="ARBA00007447"/>
    </source>
</evidence>
<gene>
    <name evidence="11" type="ORF">DI09_314p10</name>
</gene>
<keyword evidence="4" id="KW-0378">Hydrolase</keyword>